<dbReference type="Pfam" id="PF01326">
    <property type="entry name" value="PPDK_N"/>
    <property type="match status" value="1"/>
</dbReference>
<dbReference type="GO" id="GO:0046872">
    <property type="term" value="F:metal ion binding"/>
    <property type="evidence" value="ECO:0007669"/>
    <property type="project" value="UniProtKB-KW"/>
</dbReference>
<comment type="similarity">
    <text evidence="4">Belongs to the PEP-utilizing enzyme family.</text>
</comment>
<dbReference type="InterPro" id="IPR006319">
    <property type="entry name" value="PEP_synth"/>
</dbReference>
<evidence type="ECO:0000256" key="13">
    <source>
        <dbReference type="ARBA" id="ARBA00033470"/>
    </source>
</evidence>
<evidence type="ECO:0000256" key="1">
    <source>
        <dbReference type="ARBA" id="ARBA00001946"/>
    </source>
</evidence>
<sequence length="697" mass="76207">MTPPPLPRFRSPASLPLAMVMAFGLTLWGMPVSSSHAQLARKPSYYEKDAGAPSQNLVARPEGGSDPAGTMRGNQGTKGAPPELASMADRQEFDGLARVYNAGTPLAQPHVIFVIDRGNHRGNKASPRISYVNTPRFQLHDRFLRETGRFKGSRDEFNRNYAAPERRFILGTLSWQPQIQRFVFEFWEGDVLTPVLLQTARSMIAGSFFADAQFKANSTAQEQVAREAGIAVVTQAELIGQQRFLPLNVSRNTGRLRIIASLDAMRDLQPFDIVVLREVPISLPPVAGVITERPSTMLSHVNLLARGWGIPNAYVQDAGRQLKALDGQWVHLQVDTRDYTLRPATEAEREAARQRAKAQPRGRVQLIAPDLRSTKLQPLATLRAGHRTQCGAKAANLGEVRSARIAGTVVPDGFCIPFGAYAEAMGRFGLAERVARMQALPRFDTDADVRRAALARLREDIERMPMPGAVSEPWGSRWSQQLGGQGVFVRSSSSSEDLPNFSGAGLYTTVPNVKDAGALTDAVRKVWASVFNFEAWEARSTAGIAHDAVAMAVFVQKAVNSQASGVMITRNPLDPDAAHTTFIAAKRGLGIRVVDGHRVAEQVLYSSWSKAIQVLSQSGEDTELQLDPNGGVREVPLAGTGRRVLGDERVKRLAQVGKDIERRFGGKAQDIEWAVTDEQQIIILQARPYANPPAGGR</sequence>
<proteinExistence type="inferred from homology"/>
<evidence type="ECO:0000259" key="16">
    <source>
        <dbReference type="Pfam" id="PF01326"/>
    </source>
</evidence>
<dbReference type="AlphaFoldDB" id="A0A7G9RRG2"/>
<dbReference type="PANTHER" id="PTHR43030:SF1">
    <property type="entry name" value="PHOSPHOENOLPYRUVATE SYNTHASE"/>
    <property type="match status" value="1"/>
</dbReference>
<dbReference type="Gene3D" id="3.30.470.20">
    <property type="entry name" value="ATP-grasp fold, B domain"/>
    <property type="match status" value="1"/>
</dbReference>
<evidence type="ECO:0000313" key="18">
    <source>
        <dbReference type="Proteomes" id="UP000515811"/>
    </source>
</evidence>
<gene>
    <name evidence="17" type="ORF">H9K76_04825</name>
</gene>
<evidence type="ECO:0000256" key="7">
    <source>
        <dbReference type="ARBA" id="ARBA00022679"/>
    </source>
</evidence>
<name>A0A7G9RRG2_9BURK</name>
<dbReference type="InterPro" id="IPR013815">
    <property type="entry name" value="ATP_grasp_subdomain_1"/>
</dbReference>
<evidence type="ECO:0000313" key="17">
    <source>
        <dbReference type="EMBL" id="QNN58187.1"/>
    </source>
</evidence>
<keyword evidence="7" id="KW-0808">Transferase</keyword>
<dbReference type="KEGG" id="drg:H9K76_04825"/>
<keyword evidence="17" id="KW-0670">Pyruvate</keyword>
<comment type="function">
    <text evidence="2">Catalyzes the phosphorylation of pyruvate to phosphoenolpyruvate.</text>
</comment>
<dbReference type="EMBL" id="CP060714">
    <property type="protein sequence ID" value="QNN58187.1"/>
    <property type="molecule type" value="Genomic_DNA"/>
</dbReference>
<evidence type="ECO:0000256" key="12">
    <source>
        <dbReference type="ARBA" id="ARBA00022842"/>
    </source>
</evidence>
<evidence type="ECO:0000256" key="3">
    <source>
        <dbReference type="ARBA" id="ARBA00004742"/>
    </source>
</evidence>
<evidence type="ECO:0000256" key="6">
    <source>
        <dbReference type="ARBA" id="ARBA00021623"/>
    </source>
</evidence>
<evidence type="ECO:0000256" key="8">
    <source>
        <dbReference type="ARBA" id="ARBA00022723"/>
    </source>
</evidence>
<dbReference type="SUPFAM" id="SSF56059">
    <property type="entry name" value="Glutathione synthetase ATP-binding domain-like"/>
    <property type="match status" value="1"/>
</dbReference>
<dbReference type="GO" id="GO:0006094">
    <property type="term" value="P:gluconeogenesis"/>
    <property type="evidence" value="ECO:0007669"/>
    <property type="project" value="UniProtKB-UniPathway"/>
</dbReference>
<dbReference type="PANTHER" id="PTHR43030">
    <property type="entry name" value="PHOSPHOENOLPYRUVATE SYNTHASE"/>
    <property type="match status" value="1"/>
</dbReference>
<keyword evidence="12" id="KW-0460">Magnesium</keyword>
<comment type="pathway">
    <text evidence="3">Carbohydrate biosynthesis; gluconeogenesis.</text>
</comment>
<protein>
    <recommendedName>
        <fullName evidence="6">Phosphoenolpyruvate synthase</fullName>
        <ecNumber evidence="5">2.7.9.2</ecNumber>
    </recommendedName>
    <alternativeName>
        <fullName evidence="13">Pyruvate, water dikinase</fullName>
    </alternativeName>
</protein>
<dbReference type="EC" id="2.7.9.2" evidence="5"/>
<feature type="domain" description="Pyruvate phosphate dikinase AMP/ATP-binding" evidence="16">
    <location>
        <begin position="390"/>
        <end position="689"/>
    </location>
</feature>
<evidence type="ECO:0000256" key="9">
    <source>
        <dbReference type="ARBA" id="ARBA00022741"/>
    </source>
</evidence>
<evidence type="ECO:0000256" key="4">
    <source>
        <dbReference type="ARBA" id="ARBA00007837"/>
    </source>
</evidence>
<keyword evidence="10 17" id="KW-0418">Kinase</keyword>
<keyword evidence="9" id="KW-0547">Nucleotide-binding</keyword>
<evidence type="ECO:0000256" key="11">
    <source>
        <dbReference type="ARBA" id="ARBA00022840"/>
    </source>
</evidence>
<dbReference type="Gene3D" id="3.30.1490.20">
    <property type="entry name" value="ATP-grasp fold, A domain"/>
    <property type="match status" value="1"/>
</dbReference>
<dbReference type="Proteomes" id="UP000515811">
    <property type="component" value="Chromosome"/>
</dbReference>
<evidence type="ECO:0000256" key="2">
    <source>
        <dbReference type="ARBA" id="ARBA00002988"/>
    </source>
</evidence>
<keyword evidence="8" id="KW-0479">Metal-binding</keyword>
<keyword evidence="11" id="KW-0067">ATP-binding</keyword>
<comment type="catalytic activity">
    <reaction evidence="14">
        <text>pyruvate + ATP + H2O = phosphoenolpyruvate + AMP + phosphate + 2 H(+)</text>
        <dbReference type="Rhea" id="RHEA:11364"/>
        <dbReference type="ChEBI" id="CHEBI:15361"/>
        <dbReference type="ChEBI" id="CHEBI:15377"/>
        <dbReference type="ChEBI" id="CHEBI:15378"/>
        <dbReference type="ChEBI" id="CHEBI:30616"/>
        <dbReference type="ChEBI" id="CHEBI:43474"/>
        <dbReference type="ChEBI" id="CHEBI:58702"/>
        <dbReference type="ChEBI" id="CHEBI:456215"/>
        <dbReference type="EC" id="2.7.9.2"/>
    </reaction>
</comment>
<dbReference type="GO" id="GO:0005524">
    <property type="term" value="F:ATP binding"/>
    <property type="evidence" value="ECO:0007669"/>
    <property type="project" value="UniProtKB-KW"/>
</dbReference>
<accession>A0A7G9RRG2</accession>
<feature type="region of interest" description="Disordered" evidence="15">
    <location>
        <begin position="48"/>
        <end position="83"/>
    </location>
</feature>
<keyword evidence="18" id="KW-1185">Reference proteome</keyword>
<dbReference type="UniPathway" id="UPA00138"/>
<evidence type="ECO:0000256" key="15">
    <source>
        <dbReference type="SAM" id="MobiDB-lite"/>
    </source>
</evidence>
<dbReference type="GO" id="GO:0008986">
    <property type="term" value="F:pyruvate, water dikinase activity"/>
    <property type="evidence" value="ECO:0007669"/>
    <property type="project" value="UniProtKB-EC"/>
</dbReference>
<comment type="cofactor">
    <cofactor evidence="1">
        <name>Mg(2+)</name>
        <dbReference type="ChEBI" id="CHEBI:18420"/>
    </cofactor>
</comment>
<evidence type="ECO:0000256" key="10">
    <source>
        <dbReference type="ARBA" id="ARBA00022777"/>
    </source>
</evidence>
<evidence type="ECO:0000256" key="5">
    <source>
        <dbReference type="ARBA" id="ARBA00011996"/>
    </source>
</evidence>
<dbReference type="InterPro" id="IPR002192">
    <property type="entry name" value="PPDK_AMP/ATP-bd"/>
</dbReference>
<dbReference type="Gene3D" id="3.50.30.10">
    <property type="entry name" value="Phosphohistidine domain"/>
    <property type="match status" value="1"/>
</dbReference>
<organism evidence="17 18">
    <name type="scientific">Diaphorobacter ruginosibacter</name>
    <dbReference type="NCBI Taxonomy" id="1715720"/>
    <lineage>
        <taxon>Bacteria</taxon>
        <taxon>Pseudomonadati</taxon>
        <taxon>Pseudomonadota</taxon>
        <taxon>Betaproteobacteria</taxon>
        <taxon>Burkholderiales</taxon>
        <taxon>Comamonadaceae</taxon>
        <taxon>Diaphorobacter</taxon>
    </lineage>
</organism>
<evidence type="ECO:0000256" key="14">
    <source>
        <dbReference type="ARBA" id="ARBA00047700"/>
    </source>
</evidence>
<reference evidence="17 18" key="1">
    <citation type="submission" date="2020-08" db="EMBL/GenBank/DDBJ databases">
        <title>Genome sequence of Diaphorobacter ruginosibacter DSM 27467T.</title>
        <authorList>
            <person name="Hyun D.-W."/>
            <person name="Bae J.-W."/>
        </authorList>
    </citation>
    <scope>NUCLEOTIDE SEQUENCE [LARGE SCALE GENOMIC DNA]</scope>
    <source>
        <strain evidence="17 18">DSM 27467</strain>
    </source>
</reference>